<protein>
    <submittedName>
        <fullName evidence="2">BON domain-containing protein</fullName>
    </submittedName>
</protein>
<feature type="domain" description="BON" evidence="1">
    <location>
        <begin position="90"/>
        <end position="158"/>
    </location>
</feature>
<gene>
    <name evidence="2" type="ORF">ABFY20_10390</name>
</gene>
<dbReference type="AlphaFoldDB" id="A0AB39BB97"/>
<reference evidence="2" key="1">
    <citation type="submission" date="2024-05" db="EMBL/GenBank/DDBJ databases">
        <title>Herbiconiux sp. A18JL235.</title>
        <authorList>
            <person name="Zhang G."/>
        </authorList>
    </citation>
    <scope>NUCLEOTIDE SEQUENCE</scope>
    <source>
        <strain evidence="2">A18JL235</strain>
    </source>
</reference>
<dbReference type="PROSITE" id="PS50914">
    <property type="entry name" value="BON"/>
    <property type="match status" value="2"/>
</dbReference>
<dbReference type="Gene3D" id="3.30.1340.30">
    <property type="match status" value="2"/>
</dbReference>
<organism evidence="2">
    <name type="scientific">Herbiconiux sp. A18JL235</name>
    <dbReference type="NCBI Taxonomy" id="3152363"/>
    <lineage>
        <taxon>Bacteria</taxon>
        <taxon>Bacillati</taxon>
        <taxon>Actinomycetota</taxon>
        <taxon>Actinomycetes</taxon>
        <taxon>Micrococcales</taxon>
        <taxon>Microbacteriaceae</taxon>
        <taxon>Herbiconiux</taxon>
    </lineage>
</organism>
<feature type="domain" description="BON" evidence="1">
    <location>
        <begin position="18"/>
        <end position="87"/>
    </location>
</feature>
<dbReference type="Pfam" id="PF04972">
    <property type="entry name" value="BON"/>
    <property type="match status" value="2"/>
</dbReference>
<dbReference type="EMBL" id="CP162511">
    <property type="protein sequence ID" value="XDI03760.1"/>
    <property type="molecule type" value="Genomic_DNA"/>
</dbReference>
<proteinExistence type="predicted"/>
<evidence type="ECO:0000313" key="2">
    <source>
        <dbReference type="EMBL" id="XDI03760.1"/>
    </source>
</evidence>
<name>A0AB39BB97_9MICO</name>
<dbReference type="RefSeq" id="WP_368496178.1">
    <property type="nucleotide sequence ID" value="NZ_CP162511.1"/>
</dbReference>
<sequence>MTLTERIALPSDGGQTASGAEIRRGAEGILSWLLRSPADDIRISVEPDGRVVLEGTLQHDHQRRIIERRMLSLAQVVSVDNRILVPTAACPEDLREQLLAALRSDEVIDPSRIYVTTYGTTVHLDGTVPSPEQRALAGRVILRHPAVHDLRNNLRILRSYL</sequence>
<accession>A0AB39BB97</accession>
<dbReference type="InterPro" id="IPR007055">
    <property type="entry name" value="BON_dom"/>
</dbReference>
<evidence type="ECO:0000259" key="1">
    <source>
        <dbReference type="PROSITE" id="PS50914"/>
    </source>
</evidence>